<keyword evidence="3" id="KW-0238">DNA-binding</keyword>
<dbReference type="Proteomes" id="UP001592528">
    <property type="component" value="Unassembled WGS sequence"/>
</dbReference>
<sequence length="225" mass="24155">MDDVNRAAGVRRPGRGRPARISRGQIVAAARGLPPEGVTMQAVATALGVDRSTLHYHVPDREALVELVASDILQREFAAAELPAAGDWRETLRVFGRHIRDAMIAAGAFSAYYRLPAHGAPEALQQTEQALRELIDAGLSETDAGHALVMLSQLAAAAARDVTMAARNGTHPQIAEVTRAHAAAPPGQLDAARRFFDTWAPASDEQFEFNLDLLITGVEQRLTPA</sequence>
<dbReference type="Gene3D" id="1.10.357.10">
    <property type="entry name" value="Tetracycline Repressor, domain 2"/>
    <property type="match status" value="1"/>
</dbReference>
<dbReference type="PANTHER" id="PTHR30055:SF151">
    <property type="entry name" value="TRANSCRIPTIONAL REGULATORY PROTEIN"/>
    <property type="match status" value="1"/>
</dbReference>
<gene>
    <name evidence="6" type="ORF">ACEZDJ_22810</name>
</gene>
<evidence type="ECO:0000256" key="4">
    <source>
        <dbReference type="ARBA" id="ARBA00023163"/>
    </source>
</evidence>
<dbReference type="Pfam" id="PF02909">
    <property type="entry name" value="TetR_C_1"/>
    <property type="match status" value="1"/>
</dbReference>
<dbReference type="SUPFAM" id="SSF46689">
    <property type="entry name" value="Homeodomain-like"/>
    <property type="match status" value="1"/>
</dbReference>
<protein>
    <submittedName>
        <fullName evidence="6">TetR/AcrR family transcriptional regulator C-terminal domain-containing protein</fullName>
    </submittedName>
</protein>
<dbReference type="EMBL" id="JBHEZZ010000013">
    <property type="protein sequence ID" value="MFC1404126.1"/>
    <property type="molecule type" value="Genomic_DNA"/>
</dbReference>
<evidence type="ECO:0000256" key="3">
    <source>
        <dbReference type="ARBA" id="ARBA00023125"/>
    </source>
</evidence>
<keyword evidence="7" id="KW-1185">Reference proteome</keyword>
<dbReference type="InterPro" id="IPR050109">
    <property type="entry name" value="HTH-type_TetR-like_transc_reg"/>
</dbReference>
<dbReference type="RefSeq" id="WP_051725492.1">
    <property type="nucleotide sequence ID" value="NZ_JBHEZZ010000013.1"/>
</dbReference>
<dbReference type="SUPFAM" id="SSF48498">
    <property type="entry name" value="Tetracyclin repressor-like, C-terminal domain"/>
    <property type="match status" value="1"/>
</dbReference>
<evidence type="ECO:0000313" key="7">
    <source>
        <dbReference type="Proteomes" id="UP001592528"/>
    </source>
</evidence>
<name>A0ABV6URR0_9ACTN</name>
<evidence type="ECO:0000313" key="6">
    <source>
        <dbReference type="EMBL" id="MFC1404126.1"/>
    </source>
</evidence>
<evidence type="ECO:0000256" key="1">
    <source>
        <dbReference type="ARBA" id="ARBA00022491"/>
    </source>
</evidence>
<evidence type="ECO:0000259" key="5">
    <source>
        <dbReference type="Pfam" id="PF02909"/>
    </source>
</evidence>
<keyword evidence="2" id="KW-0805">Transcription regulation</keyword>
<dbReference type="InterPro" id="IPR003012">
    <property type="entry name" value="Tet_transcr_reg_TetR"/>
</dbReference>
<keyword evidence="1" id="KW-0678">Repressor</keyword>
<accession>A0ABV6URR0</accession>
<feature type="domain" description="Tetracycline repressor TetR C-terminal" evidence="5">
    <location>
        <begin position="84"/>
        <end position="221"/>
    </location>
</feature>
<proteinExistence type="predicted"/>
<keyword evidence="4" id="KW-0804">Transcription</keyword>
<dbReference type="InterPro" id="IPR004111">
    <property type="entry name" value="Repressor_TetR_C"/>
</dbReference>
<dbReference type="InterPro" id="IPR009057">
    <property type="entry name" value="Homeodomain-like_sf"/>
</dbReference>
<dbReference type="InterPro" id="IPR036271">
    <property type="entry name" value="Tet_transcr_reg_TetR-rel_C_sf"/>
</dbReference>
<dbReference type="Gene3D" id="1.10.10.60">
    <property type="entry name" value="Homeodomain-like"/>
    <property type="match status" value="1"/>
</dbReference>
<organism evidence="6 7">
    <name type="scientific">Streptacidiphilus cavernicola</name>
    <dbReference type="NCBI Taxonomy" id="3342716"/>
    <lineage>
        <taxon>Bacteria</taxon>
        <taxon>Bacillati</taxon>
        <taxon>Actinomycetota</taxon>
        <taxon>Actinomycetes</taxon>
        <taxon>Kitasatosporales</taxon>
        <taxon>Streptomycetaceae</taxon>
        <taxon>Streptacidiphilus</taxon>
    </lineage>
</organism>
<comment type="caution">
    <text evidence="6">The sequence shown here is derived from an EMBL/GenBank/DDBJ whole genome shotgun (WGS) entry which is preliminary data.</text>
</comment>
<dbReference type="PRINTS" id="PR00400">
    <property type="entry name" value="TETREPRESSOR"/>
</dbReference>
<dbReference type="PANTHER" id="PTHR30055">
    <property type="entry name" value="HTH-TYPE TRANSCRIPTIONAL REGULATOR RUTR"/>
    <property type="match status" value="1"/>
</dbReference>
<reference evidence="6 7" key="1">
    <citation type="submission" date="2024-09" db="EMBL/GenBank/DDBJ databases">
        <authorList>
            <person name="Lee S.D."/>
        </authorList>
    </citation>
    <scope>NUCLEOTIDE SEQUENCE [LARGE SCALE GENOMIC DNA]</scope>
    <source>
        <strain evidence="6 7">N1-5</strain>
    </source>
</reference>
<evidence type="ECO:0000256" key="2">
    <source>
        <dbReference type="ARBA" id="ARBA00023015"/>
    </source>
</evidence>